<accession>A0A9W7CH14</accession>
<protein>
    <submittedName>
        <fullName evidence="1">Unnamed protein product</fullName>
    </submittedName>
</protein>
<name>A0A9W7CH14_9STRA</name>
<proteinExistence type="predicted"/>
<dbReference type="SUPFAM" id="SSF52540">
    <property type="entry name" value="P-loop containing nucleoside triphosphate hydrolases"/>
    <property type="match status" value="1"/>
</dbReference>
<gene>
    <name evidence="1" type="ORF">Plil01_001405500</name>
</gene>
<dbReference type="InterPro" id="IPR027417">
    <property type="entry name" value="P-loop_NTPase"/>
</dbReference>
<dbReference type="InterPro" id="IPR006758">
    <property type="entry name" value="A32L"/>
</dbReference>
<dbReference type="Proteomes" id="UP001165083">
    <property type="component" value="Unassembled WGS sequence"/>
</dbReference>
<sequence length="227" mass="26185">MSAIPNYDDTIPKKYRGASVRTIPELDMQALFRMLILGPSYSGKTNLVLFILKHSPNVFAHLHVIARNPDQPIYDYLREKLGEFITFYETPPNVDQVRKTPINSKKVELVLIDDYGADKLLQRNLFSGYYIRGRHHFLSTILIAHSYFATDKLLSLNSEYVAILKANSKRDLQMVVRDFNIPEIDDNKMMIAYNRAISRGKGQILFLDSVKSPLRYNFDQVIDPDNL</sequence>
<dbReference type="EMBL" id="BSXW01001025">
    <property type="protein sequence ID" value="GMF32924.1"/>
    <property type="molecule type" value="Genomic_DNA"/>
</dbReference>
<evidence type="ECO:0000313" key="2">
    <source>
        <dbReference type="Proteomes" id="UP001165083"/>
    </source>
</evidence>
<organism evidence="1 2">
    <name type="scientific">Phytophthora lilii</name>
    <dbReference type="NCBI Taxonomy" id="2077276"/>
    <lineage>
        <taxon>Eukaryota</taxon>
        <taxon>Sar</taxon>
        <taxon>Stramenopiles</taxon>
        <taxon>Oomycota</taxon>
        <taxon>Peronosporomycetes</taxon>
        <taxon>Peronosporales</taxon>
        <taxon>Peronosporaceae</taxon>
        <taxon>Phytophthora</taxon>
    </lineage>
</organism>
<reference evidence="1" key="1">
    <citation type="submission" date="2023-04" db="EMBL/GenBank/DDBJ databases">
        <title>Phytophthora lilii NBRC 32176.</title>
        <authorList>
            <person name="Ichikawa N."/>
            <person name="Sato H."/>
            <person name="Tonouchi N."/>
        </authorList>
    </citation>
    <scope>NUCLEOTIDE SEQUENCE</scope>
    <source>
        <strain evidence="1">NBRC 32176</strain>
    </source>
</reference>
<keyword evidence="2" id="KW-1185">Reference proteome</keyword>
<dbReference type="Pfam" id="PF04665">
    <property type="entry name" value="Pox_A32"/>
    <property type="match status" value="1"/>
</dbReference>
<dbReference type="AlphaFoldDB" id="A0A9W7CH14"/>
<evidence type="ECO:0000313" key="1">
    <source>
        <dbReference type="EMBL" id="GMF32924.1"/>
    </source>
</evidence>
<dbReference type="OrthoDB" id="8004631at2759"/>
<comment type="caution">
    <text evidence="1">The sequence shown here is derived from an EMBL/GenBank/DDBJ whole genome shotgun (WGS) entry which is preliminary data.</text>
</comment>